<dbReference type="EMBL" id="MEZX01000002">
    <property type="protein sequence ID" value="OGD64543.1"/>
    <property type="molecule type" value="Genomic_DNA"/>
</dbReference>
<feature type="transmembrane region" description="Helical" evidence="6">
    <location>
        <begin position="250"/>
        <end position="273"/>
    </location>
</feature>
<dbReference type="Pfam" id="PF01943">
    <property type="entry name" value="Polysacc_synt"/>
    <property type="match status" value="1"/>
</dbReference>
<dbReference type="InterPro" id="IPR050833">
    <property type="entry name" value="Poly_Biosynth_Transport"/>
</dbReference>
<dbReference type="CDD" id="cd13128">
    <property type="entry name" value="MATE_Wzx_like"/>
    <property type="match status" value="1"/>
</dbReference>
<evidence type="ECO:0000256" key="6">
    <source>
        <dbReference type="SAM" id="Phobius"/>
    </source>
</evidence>
<reference evidence="7 8" key="1">
    <citation type="journal article" date="2016" name="Nat. Commun.">
        <title>Thousands of microbial genomes shed light on interconnected biogeochemical processes in an aquifer system.</title>
        <authorList>
            <person name="Anantharaman K."/>
            <person name="Brown C.T."/>
            <person name="Hug L.A."/>
            <person name="Sharon I."/>
            <person name="Castelle C.J."/>
            <person name="Probst A.J."/>
            <person name="Thomas B.C."/>
            <person name="Singh A."/>
            <person name="Wilkins M.J."/>
            <person name="Karaoz U."/>
            <person name="Brodie E.L."/>
            <person name="Williams K.H."/>
            <person name="Hubbard S.S."/>
            <person name="Banfield J.F."/>
        </authorList>
    </citation>
    <scope>NUCLEOTIDE SEQUENCE [LARGE SCALE GENOMIC DNA]</scope>
</reference>
<dbReference type="PANTHER" id="PTHR30250">
    <property type="entry name" value="PST FAMILY PREDICTED COLANIC ACID TRANSPORTER"/>
    <property type="match status" value="1"/>
</dbReference>
<feature type="transmembrane region" description="Helical" evidence="6">
    <location>
        <begin position="44"/>
        <end position="64"/>
    </location>
</feature>
<keyword evidence="5 6" id="KW-0472">Membrane</keyword>
<feature type="transmembrane region" description="Helical" evidence="6">
    <location>
        <begin position="169"/>
        <end position="190"/>
    </location>
</feature>
<feature type="transmembrane region" description="Helical" evidence="6">
    <location>
        <begin position="115"/>
        <end position="135"/>
    </location>
</feature>
<feature type="transmembrane region" description="Helical" evidence="6">
    <location>
        <begin position="428"/>
        <end position="445"/>
    </location>
</feature>
<dbReference type="GO" id="GO:0005886">
    <property type="term" value="C:plasma membrane"/>
    <property type="evidence" value="ECO:0007669"/>
    <property type="project" value="UniProtKB-SubCell"/>
</dbReference>
<dbReference type="Proteomes" id="UP000177481">
    <property type="component" value="Unassembled WGS sequence"/>
</dbReference>
<comment type="caution">
    <text evidence="7">The sequence shown here is derived from an EMBL/GenBank/DDBJ whole genome shotgun (WGS) entry which is preliminary data.</text>
</comment>
<evidence type="ECO:0000256" key="1">
    <source>
        <dbReference type="ARBA" id="ARBA00004651"/>
    </source>
</evidence>
<proteinExistence type="predicted"/>
<feature type="transmembrane region" description="Helical" evidence="6">
    <location>
        <begin position="393"/>
        <end position="416"/>
    </location>
</feature>
<feature type="transmembrane region" description="Helical" evidence="6">
    <location>
        <begin position="12"/>
        <end position="32"/>
    </location>
</feature>
<keyword evidence="3 6" id="KW-0812">Transmembrane</keyword>
<accession>A0A1F5EB01</accession>
<feature type="transmembrane region" description="Helical" evidence="6">
    <location>
        <begin position="293"/>
        <end position="317"/>
    </location>
</feature>
<sequence>MSPWGKVASSVAIQYFGRTLGLLVSLASTAILTRTLGVALYGEYTTALAIAALVVTFADLGFFWSTIKSLNVEGDAKTIASEISGIRFVVASILTALMLLIVWQTSYPLEVKQAVSVLGIFTVSGAMNNVLIAVFQQSYAMVTPTVAEAASRIVNLGLIMLGYLLGKDLIWFISAVSIASVTGLLINWAVLSWRNGVIWPKIIGFSWKKYYRSVAVIGAVMLFNALYLKVDVIVLSALKSSVDVGIYGAAQRVIEVAMVFQSLFLAAAFPLFLARFREGSAQFSRTVTESLMVVLAFGLPVALVLALFSGGLINFIAGREFLETTTLVINGTAITAATVLAVLSAYVLLAHVGGVIALALLTSDHLRWLFWVNVGAFLVNIGMNLVLIPHYSYLAAAAMTVVTELIIVAANFYYLWSRHRPAISGSTVGRLLGSATLAGLVALFLPSQAHVLVKVVVTVALYGTAVFLTVPALRALVVRVFQPPTEESQG</sequence>
<gene>
    <name evidence="7" type="ORF">A3A71_00610</name>
</gene>
<feature type="transmembrane region" description="Helical" evidence="6">
    <location>
        <begin position="337"/>
        <end position="361"/>
    </location>
</feature>
<evidence type="ECO:0000313" key="8">
    <source>
        <dbReference type="Proteomes" id="UP000177481"/>
    </source>
</evidence>
<dbReference type="InterPro" id="IPR002797">
    <property type="entry name" value="Polysacc_synth"/>
</dbReference>
<feature type="transmembrane region" description="Helical" evidence="6">
    <location>
        <begin position="84"/>
        <end position="103"/>
    </location>
</feature>
<name>A0A1F5EB01_9BACT</name>
<feature type="transmembrane region" description="Helical" evidence="6">
    <location>
        <begin position="210"/>
        <end position="230"/>
    </location>
</feature>
<feature type="transmembrane region" description="Helical" evidence="6">
    <location>
        <begin position="368"/>
        <end position="387"/>
    </location>
</feature>
<evidence type="ECO:0000256" key="5">
    <source>
        <dbReference type="ARBA" id="ARBA00023136"/>
    </source>
</evidence>
<keyword evidence="4 6" id="KW-1133">Transmembrane helix</keyword>
<dbReference type="AlphaFoldDB" id="A0A1F5EB01"/>
<evidence type="ECO:0000256" key="4">
    <source>
        <dbReference type="ARBA" id="ARBA00022989"/>
    </source>
</evidence>
<dbReference type="PANTHER" id="PTHR30250:SF11">
    <property type="entry name" value="O-ANTIGEN TRANSPORTER-RELATED"/>
    <property type="match status" value="1"/>
</dbReference>
<evidence type="ECO:0000313" key="7">
    <source>
        <dbReference type="EMBL" id="OGD64543.1"/>
    </source>
</evidence>
<feature type="transmembrane region" description="Helical" evidence="6">
    <location>
        <begin position="451"/>
        <end position="473"/>
    </location>
</feature>
<evidence type="ECO:0000256" key="2">
    <source>
        <dbReference type="ARBA" id="ARBA00022475"/>
    </source>
</evidence>
<comment type="subcellular location">
    <subcellularLocation>
        <location evidence="1">Cell membrane</location>
        <topology evidence="1">Multi-pass membrane protein</topology>
    </subcellularLocation>
</comment>
<keyword evidence="2" id="KW-1003">Cell membrane</keyword>
<organism evidence="7 8">
    <name type="scientific">Candidatus Berkelbacteria bacterium RIFCSPLOWO2_01_FULL_50_28</name>
    <dbReference type="NCBI Taxonomy" id="1797471"/>
    <lineage>
        <taxon>Bacteria</taxon>
        <taxon>Candidatus Berkelbacteria</taxon>
    </lineage>
</organism>
<dbReference type="STRING" id="1797471.A3A71_00610"/>
<evidence type="ECO:0000256" key="3">
    <source>
        <dbReference type="ARBA" id="ARBA00022692"/>
    </source>
</evidence>
<protein>
    <submittedName>
        <fullName evidence="7">Uncharacterized protein</fullName>
    </submittedName>
</protein>